<organism evidence="1 2">
    <name type="scientific">Shewanella surugensis</name>
    <dbReference type="NCBI Taxonomy" id="212020"/>
    <lineage>
        <taxon>Bacteria</taxon>
        <taxon>Pseudomonadati</taxon>
        <taxon>Pseudomonadota</taxon>
        <taxon>Gammaproteobacteria</taxon>
        <taxon>Alteromonadales</taxon>
        <taxon>Shewanellaceae</taxon>
        <taxon>Shewanella</taxon>
    </lineage>
</organism>
<dbReference type="EMBL" id="JAKIKS010000239">
    <property type="protein sequence ID" value="MCL1127883.1"/>
    <property type="molecule type" value="Genomic_DNA"/>
</dbReference>
<evidence type="ECO:0000313" key="1">
    <source>
        <dbReference type="EMBL" id="MCL1127883.1"/>
    </source>
</evidence>
<reference evidence="1 2" key="1">
    <citation type="submission" date="2022-01" db="EMBL/GenBank/DDBJ databases">
        <title>Whole genome-based taxonomy of the Shewanellaceae.</title>
        <authorList>
            <person name="Martin-Rodriguez A.J."/>
        </authorList>
    </citation>
    <scope>NUCLEOTIDE SEQUENCE [LARGE SCALE GENOMIC DNA]</scope>
    <source>
        <strain evidence="1 2">DSM 17177</strain>
    </source>
</reference>
<proteinExistence type="predicted"/>
<gene>
    <name evidence="1" type="ORF">L2764_26370</name>
</gene>
<dbReference type="Proteomes" id="UP001203423">
    <property type="component" value="Unassembled WGS sequence"/>
</dbReference>
<evidence type="ECO:0000313" key="2">
    <source>
        <dbReference type="Proteomes" id="UP001203423"/>
    </source>
</evidence>
<dbReference type="RefSeq" id="WP_248943311.1">
    <property type="nucleotide sequence ID" value="NZ_JAKIKS010000239.1"/>
</dbReference>
<comment type="caution">
    <text evidence="1">The sequence shown here is derived from an EMBL/GenBank/DDBJ whole genome shotgun (WGS) entry which is preliminary data.</text>
</comment>
<name>A0ABT0LJM7_9GAMM</name>
<keyword evidence="2" id="KW-1185">Reference proteome</keyword>
<accession>A0ABT0LJM7</accession>
<protein>
    <recommendedName>
        <fullName evidence="3">PspA/IM30 family protein</fullName>
    </recommendedName>
</protein>
<sequence>MSFLNKIKAQVTNLGDGVSATTSKLAGNVLTSSKENSKLMAIKAEIASIDGDLEFAYKDIGKKYIEHVTRTGQSIEFGVQDTLVQIAPKLDKKTQLENEAIEIEKALKDQLIMQEKAAFQNEFDEEQAKLDKALKMDVISKEEHTEKLLKAKKRVDNFINIRKIEKQFEMALISKDEKEQRIALLS</sequence>
<evidence type="ECO:0008006" key="3">
    <source>
        <dbReference type="Google" id="ProtNLM"/>
    </source>
</evidence>